<gene>
    <name evidence="2" type="ORF">SSEG_04962</name>
</gene>
<reference evidence="2" key="1">
    <citation type="submission" date="2009-10" db="EMBL/GenBank/DDBJ databases">
        <title>The genome sequence of Streptomyces sviceus strain ATCC 29083.</title>
        <authorList>
            <consortium name="The Broad Institute Genome Sequencing Platform"/>
            <consortium name="Broad Institute Microbial Sequencing Center"/>
            <person name="Fischbach M."/>
            <person name="Godfrey P."/>
            <person name="Ward D."/>
            <person name="Young S."/>
            <person name="Zeng Q."/>
            <person name="Koehrsen M."/>
            <person name="Alvarado L."/>
            <person name="Berlin A.M."/>
            <person name="Bochicchio J."/>
            <person name="Borenstein D."/>
            <person name="Chapman S.B."/>
            <person name="Chen Z."/>
            <person name="Engels R."/>
            <person name="Freedman E."/>
            <person name="Gellesch M."/>
            <person name="Goldberg J."/>
            <person name="Griggs A."/>
            <person name="Gujja S."/>
            <person name="Heilman E.R."/>
            <person name="Heiman D.I."/>
            <person name="Hepburn T.A."/>
            <person name="Howarth C."/>
            <person name="Jen D."/>
            <person name="Larson L."/>
            <person name="Lewis B."/>
            <person name="Mehta T."/>
            <person name="Park D."/>
            <person name="Pearson M."/>
            <person name="Richards J."/>
            <person name="Roberts A."/>
            <person name="Saif S."/>
            <person name="Shea T.D."/>
            <person name="Shenoy N."/>
            <person name="Sisk P."/>
            <person name="Stolte C."/>
            <person name="Sykes S.N."/>
            <person name="Thomson T."/>
            <person name="Walk T."/>
            <person name="White J."/>
            <person name="Yandava C."/>
            <person name="Straight P."/>
            <person name="Clardy J."/>
            <person name="Hung D."/>
            <person name="Kolter R."/>
            <person name="Mekalanos J."/>
            <person name="Walker S."/>
            <person name="Walsh C.T."/>
            <person name="Wieland-Brown L.C."/>
            <person name="Haas B."/>
            <person name="Nusbaum C."/>
            <person name="Birren B."/>
        </authorList>
    </citation>
    <scope>NUCLEOTIDE SEQUENCE [LARGE SCALE GENOMIC DNA]</scope>
    <source>
        <strain evidence="2">ATCC 29083</strain>
    </source>
</reference>
<name>B5HZM8_STRX2</name>
<dbReference type="HOGENOM" id="CLU_2083614_0_0_11"/>
<dbReference type="Proteomes" id="UP000002785">
    <property type="component" value="Chromosome"/>
</dbReference>
<protein>
    <submittedName>
        <fullName evidence="2">Uncharacterized protein</fullName>
    </submittedName>
</protein>
<keyword evidence="3" id="KW-1185">Reference proteome</keyword>
<proteinExistence type="predicted"/>
<dbReference type="EMBL" id="CM000951">
    <property type="protein sequence ID" value="EDY58283.1"/>
    <property type="molecule type" value="Genomic_DNA"/>
</dbReference>
<dbReference type="AlphaFoldDB" id="B5HZM8"/>
<feature type="region of interest" description="Disordered" evidence="1">
    <location>
        <begin position="57"/>
        <end position="86"/>
    </location>
</feature>
<organism evidence="2 3">
    <name type="scientific">Streptomyces sviceus (strain ATCC 29083 / DSM 924 / JCM 4929 / NBRC 13980 / NCIMB 11184 / NRRL 5439 / UC 5370)</name>
    <dbReference type="NCBI Taxonomy" id="463191"/>
    <lineage>
        <taxon>Bacteria</taxon>
        <taxon>Bacillati</taxon>
        <taxon>Actinomycetota</taxon>
        <taxon>Actinomycetes</taxon>
        <taxon>Kitasatosporales</taxon>
        <taxon>Streptomycetaceae</taxon>
        <taxon>Streptomyces</taxon>
    </lineage>
</organism>
<accession>B5HZM8</accession>
<evidence type="ECO:0000256" key="1">
    <source>
        <dbReference type="SAM" id="MobiDB-lite"/>
    </source>
</evidence>
<sequence length="117" mass="12564">MLDISKTDPLDAVRLFGRLAQVVEEEERECALSIGAAAFRRATGDPAVVAALRRRVRWADPGGAPRPPAQAPRRRQPRDHAARMMPTTACRCGGWVEIRPASGASTDKPPPGRSGAV</sequence>
<evidence type="ECO:0000313" key="2">
    <source>
        <dbReference type="EMBL" id="EDY58283.1"/>
    </source>
</evidence>
<evidence type="ECO:0000313" key="3">
    <source>
        <dbReference type="Proteomes" id="UP000002785"/>
    </source>
</evidence>